<evidence type="ECO:0000313" key="3">
    <source>
        <dbReference type="Proteomes" id="UP000591131"/>
    </source>
</evidence>
<keyword evidence="3" id="KW-1185">Reference proteome</keyword>
<dbReference type="AlphaFoldDB" id="A0A7J6KL63"/>
<reference evidence="2 3" key="1">
    <citation type="submission" date="2020-04" db="EMBL/GenBank/DDBJ databases">
        <title>Perkinsus chesapeaki whole genome sequence.</title>
        <authorList>
            <person name="Bogema D.R."/>
        </authorList>
    </citation>
    <scope>NUCLEOTIDE SEQUENCE [LARGE SCALE GENOMIC DNA]</scope>
    <source>
        <strain evidence="2">ATCC PRA-425</strain>
    </source>
</reference>
<accession>A0A7J6KL63</accession>
<feature type="region of interest" description="Disordered" evidence="1">
    <location>
        <begin position="1"/>
        <end position="30"/>
    </location>
</feature>
<gene>
    <name evidence="2" type="ORF">FOL47_004276</name>
</gene>
<feature type="non-terminal residue" evidence="2">
    <location>
        <position position="1"/>
    </location>
</feature>
<feature type="compositionally biased region" description="Basic residues" evidence="1">
    <location>
        <begin position="1"/>
        <end position="13"/>
    </location>
</feature>
<comment type="caution">
    <text evidence="2">The sequence shown here is derived from an EMBL/GenBank/DDBJ whole genome shotgun (WGS) entry which is preliminary data.</text>
</comment>
<evidence type="ECO:0000256" key="1">
    <source>
        <dbReference type="SAM" id="MobiDB-lite"/>
    </source>
</evidence>
<dbReference type="EMBL" id="JAAPAO010002430">
    <property type="protein sequence ID" value="KAF4647704.1"/>
    <property type="molecule type" value="Genomic_DNA"/>
</dbReference>
<feature type="non-terminal residue" evidence="2">
    <location>
        <position position="147"/>
    </location>
</feature>
<protein>
    <submittedName>
        <fullName evidence="2">Uncharacterized protein</fullName>
    </submittedName>
</protein>
<proteinExistence type="predicted"/>
<organism evidence="2 3">
    <name type="scientific">Perkinsus chesapeaki</name>
    <name type="common">Clam parasite</name>
    <name type="synonym">Perkinsus andrewsi</name>
    <dbReference type="NCBI Taxonomy" id="330153"/>
    <lineage>
        <taxon>Eukaryota</taxon>
        <taxon>Sar</taxon>
        <taxon>Alveolata</taxon>
        <taxon>Perkinsozoa</taxon>
        <taxon>Perkinsea</taxon>
        <taxon>Perkinsida</taxon>
        <taxon>Perkinsidae</taxon>
        <taxon>Perkinsus</taxon>
    </lineage>
</organism>
<dbReference type="Proteomes" id="UP000591131">
    <property type="component" value="Unassembled WGS sequence"/>
</dbReference>
<feature type="compositionally biased region" description="Basic residues" evidence="1">
    <location>
        <begin position="21"/>
        <end position="30"/>
    </location>
</feature>
<name>A0A7J6KL63_PERCH</name>
<evidence type="ECO:0000313" key="2">
    <source>
        <dbReference type="EMBL" id="KAF4647704.1"/>
    </source>
</evidence>
<sequence>PSKNRPSARKRLALKTAGRPQKLRGTPHVHTHREASAALEHEEWMANIPRMTADEPGGSNLDSFLEDPIKVVPFHSQPHRYRLPTPRVLFKRKEGALPPVDCPKSSIVSTIPPQSSEMRLRGSELMSPIINDREGYLERRLDSELPG</sequence>